<dbReference type="GO" id="GO:0003959">
    <property type="term" value="F:NADPH dehydrogenase activity"/>
    <property type="evidence" value="ECO:0007669"/>
    <property type="project" value="InterPro"/>
</dbReference>
<dbReference type="InterPro" id="IPR001155">
    <property type="entry name" value="OxRdtase_FMN_N"/>
</dbReference>
<evidence type="ECO:0000256" key="4">
    <source>
        <dbReference type="ARBA" id="ARBA00022857"/>
    </source>
</evidence>
<dbReference type="OrthoDB" id="72788at2759"/>
<evidence type="ECO:0000256" key="1">
    <source>
        <dbReference type="ARBA" id="ARBA00001917"/>
    </source>
</evidence>
<evidence type="ECO:0000256" key="5">
    <source>
        <dbReference type="ARBA" id="ARBA00023002"/>
    </source>
</evidence>
<protein>
    <submittedName>
        <fullName evidence="7">FMN-linked oxidoreductase</fullName>
    </submittedName>
</protein>
<dbReference type="SUPFAM" id="SSF51395">
    <property type="entry name" value="FMN-linked oxidoreductases"/>
    <property type="match status" value="1"/>
</dbReference>
<dbReference type="EMBL" id="JH711582">
    <property type="protein sequence ID" value="EIW78290.1"/>
    <property type="molecule type" value="Genomic_DNA"/>
</dbReference>
<reference evidence="8" key="1">
    <citation type="journal article" date="2012" name="Science">
        <title>The Paleozoic origin of enzymatic lignin decomposition reconstructed from 31 fungal genomes.</title>
        <authorList>
            <person name="Floudas D."/>
            <person name="Binder M."/>
            <person name="Riley R."/>
            <person name="Barry K."/>
            <person name="Blanchette R.A."/>
            <person name="Henrissat B."/>
            <person name="Martinez A.T."/>
            <person name="Otillar R."/>
            <person name="Spatafora J.W."/>
            <person name="Yadav J.S."/>
            <person name="Aerts A."/>
            <person name="Benoit I."/>
            <person name="Boyd A."/>
            <person name="Carlson A."/>
            <person name="Copeland A."/>
            <person name="Coutinho P.M."/>
            <person name="de Vries R.P."/>
            <person name="Ferreira P."/>
            <person name="Findley K."/>
            <person name="Foster B."/>
            <person name="Gaskell J."/>
            <person name="Glotzer D."/>
            <person name="Gorecki P."/>
            <person name="Heitman J."/>
            <person name="Hesse C."/>
            <person name="Hori C."/>
            <person name="Igarashi K."/>
            <person name="Jurgens J.A."/>
            <person name="Kallen N."/>
            <person name="Kersten P."/>
            <person name="Kohler A."/>
            <person name="Kuees U."/>
            <person name="Kumar T.K.A."/>
            <person name="Kuo A."/>
            <person name="LaButti K."/>
            <person name="Larrondo L.F."/>
            <person name="Lindquist E."/>
            <person name="Ling A."/>
            <person name="Lombard V."/>
            <person name="Lucas S."/>
            <person name="Lundell T."/>
            <person name="Martin R."/>
            <person name="McLaughlin D.J."/>
            <person name="Morgenstern I."/>
            <person name="Morin E."/>
            <person name="Murat C."/>
            <person name="Nagy L.G."/>
            <person name="Nolan M."/>
            <person name="Ohm R.A."/>
            <person name="Patyshakuliyeva A."/>
            <person name="Rokas A."/>
            <person name="Ruiz-Duenas F.J."/>
            <person name="Sabat G."/>
            <person name="Salamov A."/>
            <person name="Samejima M."/>
            <person name="Schmutz J."/>
            <person name="Slot J.C."/>
            <person name="St John F."/>
            <person name="Stenlid J."/>
            <person name="Sun H."/>
            <person name="Sun S."/>
            <person name="Syed K."/>
            <person name="Tsang A."/>
            <person name="Wiebenga A."/>
            <person name="Young D."/>
            <person name="Pisabarro A."/>
            <person name="Eastwood D.C."/>
            <person name="Martin F."/>
            <person name="Cullen D."/>
            <person name="Grigoriev I.V."/>
            <person name="Hibbett D.S."/>
        </authorList>
    </citation>
    <scope>NUCLEOTIDE SEQUENCE [LARGE SCALE GENOMIC DNA]</scope>
    <source>
        <strain evidence="8">RWD-64-598 SS2</strain>
    </source>
</reference>
<proteinExistence type="predicted"/>
<gene>
    <name evidence="7" type="ORF">CONPUDRAFT_83756</name>
</gene>
<dbReference type="InterPro" id="IPR044152">
    <property type="entry name" value="YqjM-like"/>
</dbReference>
<dbReference type="PANTHER" id="PTHR43303:SF4">
    <property type="entry name" value="NADPH DEHYDROGENASE C23G7.10C-RELATED"/>
    <property type="match status" value="1"/>
</dbReference>
<keyword evidence="3" id="KW-0288">FMN</keyword>
<feature type="domain" description="NADH:flavin oxidoreductase/NADH oxidase N-terminal" evidence="6">
    <location>
        <begin position="38"/>
        <end position="386"/>
    </location>
</feature>
<evidence type="ECO:0000313" key="8">
    <source>
        <dbReference type="Proteomes" id="UP000053558"/>
    </source>
</evidence>
<keyword evidence="2" id="KW-0285">Flavoprotein</keyword>
<evidence type="ECO:0000256" key="3">
    <source>
        <dbReference type="ARBA" id="ARBA00022643"/>
    </source>
</evidence>
<comment type="caution">
    <text evidence="7">The sequence shown here is derived from an EMBL/GenBank/DDBJ whole genome shotgun (WGS) entry which is preliminary data.</text>
</comment>
<evidence type="ECO:0000313" key="7">
    <source>
        <dbReference type="EMBL" id="EIW78290.1"/>
    </source>
</evidence>
<organism evidence="7 8">
    <name type="scientific">Coniophora puteana (strain RWD-64-598)</name>
    <name type="common">Brown rot fungus</name>
    <dbReference type="NCBI Taxonomy" id="741705"/>
    <lineage>
        <taxon>Eukaryota</taxon>
        <taxon>Fungi</taxon>
        <taxon>Dikarya</taxon>
        <taxon>Basidiomycota</taxon>
        <taxon>Agaricomycotina</taxon>
        <taxon>Agaricomycetes</taxon>
        <taxon>Agaricomycetidae</taxon>
        <taxon>Boletales</taxon>
        <taxon>Coniophorineae</taxon>
        <taxon>Coniophoraceae</taxon>
        <taxon>Coniophora</taxon>
    </lineage>
</organism>
<dbReference type="Pfam" id="PF00724">
    <property type="entry name" value="Oxidored_FMN"/>
    <property type="match status" value="1"/>
</dbReference>
<dbReference type="KEGG" id="cput:CONPUDRAFT_83756"/>
<evidence type="ECO:0000256" key="2">
    <source>
        <dbReference type="ARBA" id="ARBA00022630"/>
    </source>
</evidence>
<dbReference type="CDD" id="cd02932">
    <property type="entry name" value="OYE_YqiM_FMN"/>
    <property type="match status" value="1"/>
</dbReference>
<evidence type="ECO:0000259" key="6">
    <source>
        <dbReference type="Pfam" id="PF00724"/>
    </source>
</evidence>
<dbReference type="AlphaFoldDB" id="A0A5M3MH69"/>
<dbReference type="RefSeq" id="XP_007771353.1">
    <property type="nucleotide sequence ID" value="XM_007773163.1"/>
</dbReference>
<sequence length="413" mass="44829">MEVVINKPAWNTSYFTPAQEPPSGTAIGPQPNDAPVPKLFQPIKIRGVTFHNRIFVAPMCQYSADDGHLTAWHFAHLGGIFTRGPALTIIEATAVLPEGRITPEDSGLWKDSQIEPLRKIVEFAHAQGQKIAIQLAHAGRKASTNAPWLRGKPGVAADYAVEMVGGWPERVFGPSDTQFDRHSPVPKAMTRAQIQEVKSAFVASAKRALRAGVDAIEIHNAHGYLLFSFLSPYSNKRTDEYGGSFENRTRLTLEVVDALRSVIPEDMPLLLRISATEWLEETLPDAPQWRSEDTVRLAGLLAEHGVDFLDVSSGGNNSEGRAKAGEGYQAPFAEAVKKAHGDKLVVGAVGMITSGTSAQSILDKGMADVILAGRTFQKNPAAVWTWAEELGVNIKIANQIEWGFIGRGGVPRS</sequence>
<keyword evidence="5" id="KW-0560">Oxidoreductase</keyword>
<dbReference type="Gene3D" id="3.20.20.70">
    <property type="entry name" value="Aldolase class I"/>
    <property type="match status" value="1"/>
</dbReference>
<dbReference type="OMA" id="YNPRWPW"/>
<dbReference type="Proteomes" id="UP000053558">
    <property type="component" value="Unassembled WGS sequence"/>
</dbReference>
<accession>A0A5M3MH69</accession>
<keyword evidence="4" id="KW-0521">NADP</keyword>
<dbReference type="GO" id="GO:0050661">
    <property type="term" value="F:NADP binding"/>
    <property type="evidence" value="ECO:0007669"/>
    <property type="project" value="InterPro"/>
</dbReference>
<dbReference type="InterPro" id="IPR013785">
    <property type="entry name" value="Aldolase_TIM"/>
</dbReference>
<dbReference type="GeneID" id="19210648"/>
<keyword evidence="8" id="KW-1185">Reference proteome</keyword>
<dbReference type="GO" id="GO:0010181">
    <property type="term" value="F:FMN binding"/>
    <property type="evidence" value="ECO:0007669"/>
    <property type="project" value="InterPro"/>
</dbReference>
<dbReference type="PANTHER" id="PTHR43303">
    <property type="entry name" value="NADPH DEHYDROGENASE C23G7.10C-RELATED"/>
    <property type="match status" value="1"/>
</dbReference>
<name>A0A5M3MH69_CONPW</name>
<comment type="cofactor">
    <cofactor evidence="1">
        <name>FMN</name>
        <dbReference type="ChEBI" id="CHEBI:58210"/>
    </cofactor>
</comment>